<dbReference type="EMBL" id="KZ288338">
    <property type="protein sequence ID" value="PBC27810.1"/>
    <property type="molecule type" value="Genomic_DNA"/>
</dbReference>
<evidence type="ECO:0000256" key="5">
    <source>
        <dbReference type="ARBA" id="ARBA00023204"/>
    </source>
</evidence>
<evidence type="ECO:0000259" key="8">
    <source>
        <dbReference type="PROSITE" id="PS50097"/>
    </source>
</evidence>
<sequence length="1256" mass="147166">MNEENKSLYDISTTENDSILDFKSPKQFSKTKLTEFNYFNGDQKKKTNIKFKNFIKSQRDNKKKKEQEKKRNLQESQSFIESSFFKFENNDNNKNSNSDVKVALVCPLCFKTFKDLNSRALHMKICAYKNNISTKKLLDVIELQKRQEDERKSLGLLVAPIVQNKKKSMSYRKFIDNFCLYFTSYEETDFQLALALSKSLQEAEELDKINEIEKLPKVLNQFILEANKSESQLEKFGFINSKPPSLIKNKKRKNNEITLLQTRSEKERNHILTERISEILMGDEPITQSQKEKIKCNYIIAKKTNLKSHLLQELLNKEEKLWNKAKLSLNQNNFYVSNLSQYISLGEKQREEEILDFANACDIYNYVESNQNPTEFCNNEKIYEISHKKINEKCENCQNMQFINTVITNWGDSLNDSSASDIIIFVKNDKYIWAHKLVLHIQCSNMLLDVTSNDTLLFTNIKEKISWIDVSYNIALAFLEFIYCGIIEKYSNILDDLNNYPFLKDLAKKYKVKELFVFLEKRQIKIKNQMDSKEQDYIFKKKDNLKLTNDEILNLINEIKDHKFNDDKKLNKKCLEKNIIDKSEFEIELKNDKCTDELSQKIVNCLNDTNTIHNSNISPDLFDDTTQIKKTRYVNKIIDVEKTKNNENSSIFDSVNQLLSNTINSSTSENIGIFKNTKENINLLQNIQCFSTPNNMNCNIQKLKSNLSLFIEQIQRENADLNVDSEDSVLSTNYKICRNPFNIRQNDSSEYCISQINTITEKKYKAKKDILIDISDYDKNSKVDIKVHEKNDANMSFNHELIDNMTSESNIEKYKNNSLNENINNIHQENMKSLENLENLENSENNTFSDFDTSENEISMYSKYKEKHENNSIESILKNNIKNNVICVYEEKNNIDNDIHQSNINKNSEFKLNQENNVDLQAIEKNSSIESNINKYNSIESSILISSSSELDDEDLNINTYEKNKKNKNIPCTENSKDNSQVFENDIYLANVYIDNNDDNIDTSLFAKEINQLEQSQNREKLLTKRKYNRKFQKKSRSETSLYINTKDIKNNITKSYNNFQVCTCNHKRETTTHEIIRDSVTPPPNYNDMKTTELQAELNKYGLKIQKRKRAIKLLTYIYDELHPTICTSKSVESKMVISTSEDDEPPMKKIYNRKDIDCIDNYEYQLGTNKELSLKIINKEKQLDESELTSIDNTNIKDMFLKILSVKTELHNKILMYEPICINTLYSMLKTEGFKCKMNTLMNFLDEQCITFYV</sequence>
<dbReference type="Pfam" id="PF09494">
    <property type="entry name" value="Slx4"/>
    <property type="match status" value="1"/>
</dbReference>
<evidence type="ECO:0000256" key="4">
    <source>
        <dbReference type="ARBA" id="ARBA00023172"/>
    </source>
</evidence>
<dbReference type="CDD" id="cd22999">
    <property type="entry name" value="SAP_SLX4"/>
    <property type="match status" value="1"/>
</dbReference>
<keyword evidence="4" id="KW-0233">DNA recombination</keyword>
<name>A0A2A3E7Y8_APICC</name>
<evidence type="ECO:0000256" key="7">
    <source>
        <dbReference type="ARBA" id="ARBA00029496"/>
    </source>
</evidence>
<dbReference type="PANTHER" id="PTHR21541:SF3">
    <property type="entry name" value="STRUCTURE-SPECIFIC ENDONUCLEASE SUBUNIT SLX4"/>
    <property type="match status" value="1"/>
</dbReference>
<dbReference type="Pfam" id="PF00651">
    <property type="entry name" value="BTB"/>
    <property type="match status" value="1"/>
</dbReference>
<accession>A0A2A3E7Y8</accession>
<keyword evidence="6" id="KW-0539">Nucleus</keyword>
<evidence type="ECO:0000256" key="2">
    <source>
        <dbReference type="ARBA" id="ARBA00006661"/>
    </source>
</evidence>
<dbReference type="Gene3D" id="3.30.710.10">
    <property type="entry name" value="Potassium Channel Kv1.1, Chain A"/>
    <property type="match status" value="1"/>
</dbReference>
<dbReference type="Proteomes" id="UP000242457">
    <property type="component" value="Unassembled WGS sequence"/>
</dbReference>
<dbReference type="InterPro" id="IPR011333">
    <property type="entry name" value="SKP1/BTB/POZ_sf"/>
</dbReference>
<keyword evidence="10" id="KW-1185">Reference proteome</keyword>
<dbReference type="InterPro" id="IPR000210">
    <property type="entry name" value="BTB/POZ_dom"/>
</dbReference>
<dbReference type="PANTHER" id="PTHR21541">
    <property type="entry name" value="BTB POZ DOMAIN CONTAINING 12"/>
    <property type="match status" value="1"/>
</dbReference>
<feature type="domain" description="BTB" evidence="8">
    <location>
        <begin position="420"/>
        <end position="491"/>
    </location>
</feature>
<dbReference type="GO" id="GO:0000712">
    <property type="term" value="P:resolution of meiotic recombination intermediates"/>
    <property type="evidence" value="ECO:0007669"/>
    <property type="project" value="TreeGrafter"/>
</dbReference>
<proteinExistence type="inferred from homology"/>
<evidence type="ECO:0000313" key="9">
    <source>
        <dbReference type="EMBL" id="PBC27810.1"/>
    </source>
</evidence>
<dbReference type="GO" id="GO:0033557">
    <property type="term" value="C:Slx1-Slx4 complex"/>
    <property type="evidence" value="ECO:0007669"/>
    <property type="project" value="InterPro"/>
</dbReference>
<dbReference type="PROSITE" id="PS50097">
    <property type="entry name" value="BTB"/>
    <property type="match status" value="1"/>
</dbReference>
<comment type="subcellular location">
    <subcellularLocation>
        <location evidence="1">Nucleus</location>
    </subcellularLocation>
</comment>
<comment type="similarity">
    <text evidence="2">Belongs to the SLX4 family.</text>
</comment>
<dbReference type="GO" id="GO:0006260">
    <property type="term" value="P:DNA replication"/>
    <property type="evidence" value="ECO:0007669"/>
    <property type="project" value="InterPro"/>
</dbReference>
<keyword evidence="5" id="KW-0234">DNA repair</keyword>
<evidence type="ECO:0000256" key="1">
    <source>
        <dbReference type="ARBA" id="ARBA00004123"/>
    </source>
</evidence>
<dbReference type="GO" id="GO:0006281">
    <property type="term" value="P:DNA repair"/>
    <property type="evidence" value="ECO:0007669"/>
    <property type="project" value="UniProtKB-KW"/>
</dbReference>
<dbReference type="InterPro" id="IPR018574">
    <property type="entry name" value="Structure-sp_endonuc_su_Slx4"/>
</dbReference>
<reference evidence="9 10" key="1">
    <citation type="submission" date="2014-07" db="EMBL/GenBank/DDBJ databases">
        <title>Genomic and transcriptomic analysis on Apis cerana provide comprehensive insights into honey bee biology.</title>
        <authorList>
            <person name="Diao Q."/>
            <person name="Sun L."/>
            <person name="Zheng H."/>
            <person name="Zheng H."/>
            <person name="Xu S."/>
            <person name="Wang S."/>
            <person name="Zeng Z."/>
            <person name="Hu F."/>
            <person name="Su S."/>
            <person name="Wu J."/>
        </authorList>
    </citation>
    <scope>NUCLEOTIDE SEQUENCE [LARGE SCALE GENOMIC DNA]</scope>
    <source>
        <tissue evidence="9">Pupae without intestine</tissue>
    </source>
</reference>
<protein>
    <recommendedName>
        <fullName evidence="7">Structure-specific endonuclease subunit SLX4</fullName>
    </recommendedName>
</protein>
<dbReference type="AlphaFoldDB" id="A0A2A3E7Y8"/>
<evidence type="ECO:0000256" key="6">
    <source>
        <dbReference type="ARBA" id="ARBA00023242"/>
    </source>
</evidence>
<evidence type="ECO:0000256" key="3">
    <source>
        <dbReference type="ARBA" id="ARBA00022763"/>
    </source>
</evidence>
<evidence type="ECO:0000313" key="10">
    <source>
        <dbReference type="Proteomes" id="UP000242457"/>
    </source>
</evidence>
<gene>
    <name evidence="9" type="ORF">APICC_00724</name>
</gene>
<organism evidence="9 10">
    <name type="scientific">Apis cerana cerana</name>
    <name type="common">Oriental honeybee</name>
    <dbReference type="NCBI Taxonomy" id="94128"/>
    <lineage>
        <taxon>Eukaryota</taxon>
        <taxon>Metazoa</taxon>
        <taxon>Ecdysozoa</taxon>
        <taxon>Arthropoda</taxon>
        <taxon>Hexapoda</taxon>
        <taxon>Insecta</taxon>
        <taxon>Pterygota</taxon>
        <taxon>Neoptera</taxon>
        <taxon>Endopterygota</taxon>
        <taxon>Hymenoptera</taxon>
        <taxon>Apocrita</taxon>
        <taxon>Aculeata</taxon>
        <taxon>Apoidea</taxon>
        <taxon>Anthophila</taxon>
        <taxon>Apidae</taxon>
        <taxon>Apis</taxon>
    </lineage>
</organism>
<dbReference type="OrthoDB" id="1931232at2759"/>
<dbReference type="SUPFAM" id="SSF54695">
    <property type="entry name" value="POZ domain"/>
    <property type="match status" value="1"/>
</dbReference>
<dbReference type="STRING" id="94128.A0A2A3E7Y8"/>
<keyword evidence="3" id="KW-0227">DNA damage</keyword>